<feature type="transmembrane region" description="Helical" evidence="8">
    <location>
        <begin position="27"/>
        <end position="46"/>
    </location>
</feature>
<keyword evidence="4" id="KW-1003">Cell membrane</keyword>
<evidence type="ECO:0000256" key="3">
    <source>
        <dbReference type="ARBA" id="ARBA00022448"/>
    </source>
</evidence>
<dbReference type="PANTHER" id="PTHR23501:SF197">
    <property type="entry name" value="COMD"/>
    <property type="match status" value="1"/>
</dbReference>
<dbReference type="InterPro" id="IPR020846">
    <property type="entry name" value="MFS_dom"/>
</dbReference>
<feature type="transmembrane region" description="Helical" evidence="8">
    <location>
        <begin position="144"/>
        <end position="167"/>
    </location>
</feature>
<dbReference type="PRINTS" id="PR01036">
    <property type="entry name" value="TCRTETB"/>
</dbReference>
<dbReference type="NCBIfam" id="TIGR00711">
    <property type="entry name" value="efflux_EmrB"/>
    <property type="match status" value="1"/>
</dbReference>
<dbReference type="Gene3D" id="1.20.1250.20">
    <property type="entry name" value="MFS general substrate transporter like domains"/>
    <property type="match status" value="1"/>
</dbReference>
<gene>
    <name evidence="10" type="ORF">FOJ82_08720</name>
</gene>
<reference evidence="10 11" key="1">
    <citation type="submission" date="2019-07" db="EMBL/GenBank/DDBJ databases">
        <authorList>
            <person name="Zhou L.-Y."/>
        </authorList>
    </citation>
    <scope>NUCLEOTIDE SEQUENCE [LARGE SCALE GENOMIC DNA]</scope>
    <source>
        <strain evidence="10 11">YIM 101269</strain>
    </source>
</reference>
<keyword evidence="11" id="KW-1185">Reference proteome</keyword>
<keyword evidence="5 8" id="KW-0812">Transmembrane</keyword>
<feature type="transmembrane region" description="Helical" evidence="8">
    <location>
        <begin position="283"/>
        <end position="304"/>
    </location>
</feature>
<dbReference type="FunFam" id="1.20.1720.10:FF:000004">
    <property type="entry name" value="EmrB/QacA family drug resistance transporter"/>
    <property type="match status" value="1"/>
</dbReference>
<dbReference type="PROSITE" id="PS50850">
    <property type="entry name" value="MFS"/>
    <property type="match status" value="1"/>
</dbReference>
<protein>
    <submittedName>
        <fullName evidence="10">MFS transporter</fullName>
    </submittedName>
</protein>
<organism evidence="10 11">
    <name type="scientific">Tessaracoccus rhinocerotis</name>
    <dbReference type="NCBI Taxonomy" id="1689449"/>
    <lineage>
        <taxon>Bacteria</taxon>
        <taxon>Bacillati</taxon>
        <taxon>Actinomycetota</taxon>
        <taxon>Actinomycetes</taxon>
        <taxon>Propionibacteriales</taxon>
        <taxon>Propionibacteriaceae</taxon>
        <taxon>Tessaracoccus</taxon>
    </lineage>
</organism>
<dbReference type="Proteomes" id="UP000317638">
    <property type="component" value="Unassembled WGS sequence"/>
</dbReference>
<evidence type="ECO:0000256" key="7">
    <source>
        <dbReference type="ARBA" id="ARBA00023136"/>
    </source>
</evidence>
<name>A0A553K0Y6_9ACTN</name>
<keyword evidence="7 8" id="KW-0472">Membrane</keyword>
<dbReference type="InterPro" id="IPR005829">
    <property type="entry name" value="Sugar_transporter_CS"/>
</dbReference>
<sequence length="660" mass="70136">MFVSSISQTIVGPGMPRIVADLGGMEHYSWVATAAMLVSAVSVPIVGKLSDLYGRRSFYMGGLVVFMIGSVVCGLSVDFWMLVLGRCIQGLGMGTLMPLSQTIIGDIIPARQRGKYQSYMGAVFGVTSVAGPLAGGAITDLLGWRWLFFTPLPLGIIALVVITRFLHIPHERREAKIDYLGIAILAPTLVAILLATSFGGVTYPWLSAEVLGLFGIGLVGLVAFILVELRASEPVLPLRLFRNSIFTFSNIAAFAIAMVMFGSVIYIPVFAQGVMGVSATESGLILLPLMLGMIGLGIVAGVLVTKWGRYKEIMLLGVLVMMAGIGLLLRLDVESSRLQLTLAMAVFGTGLGLAMQLYTLVVQNAVSRRDLGVGTASIQFFRNVGSTVGIAIFGSIMTGGLAAAILTHLPNEIAEQMGSRLDHIDAGSVLDPEAMAALPPEVLDAVRMALADQLHIVFLACLPILAVAFVATILIKAQPLADTVNTADEARIELLDTLGQSAMSDEVVPGLGTHDEGVRTRERILGIHLDLLLRESQRPERALLRQAITDIGKGDLAAGQAILAQTATMLASDDAREIVAAEKFAAALARASAQKGGVISDDLRKEIAVRVAANKDRSEVLGSFEPSVTEDYVAVDVNQLRYATNDLSTVLLLDLAATRK</sequence>
<dbReference type="GO" id="GO:0022857">
    <property type="term" value="F:transmembrane transporter activity"/>
    <property type="evidence" value="ECO:0007669"/>
    <property type="project" value="InterPro"/>
</dbReference>
<comment type="subcellular location">
    <subcellularLocation>
        <location evidence="1">Cell membrane</location>
        <topology evidence="1">Multi-pass membrane protein</topology>
    </subcellularLocation>
</comment>
<dbReference type="InterPro" id="IPR004638">
    <property type="entry name" value="EmrB-like"/>
</dbReference>
<feature type="transmembrane region" description="Helical" evidence="8">
    <location>
        <begin position="343"/>
        <end position="366"/>
    </location>
</feature>
<keyword evidence="3" id="KW-0813">Transport</keyword>
<dbReference type="SUPFAM" id="SSF103473">
    <property type="entry name" value="MFS general substrate transporter"/>
    <property type="match status" value="1"/>
</dbReference>
<evidence type="ECO:0000259" key="9">
    <source>
        <dbReference type="PROSITE" id="PS50850"/>
    </source>
</evidence>
<feature type="transmembrane region" description="Helical" evidence="8">
    <location>
        <begin position="205"/>
        <end position="227"/>
    </location>
</feature>
<evidence type="ECO:0000313" key="10">
    <source>
        <dbReference type="EMBL" id="TRY18370.1"/>
    </source>
</evidence>
<dbReference type="InterPro" id="IPR036259">
    <property type="entry name" value="MFS_trans_sf"/>
</dbReference>
<dbReference type="InterPro" id="IPR011701">
    <property type="entry name" value="MFS"/>
</dbReference>
<evidence type="ECO:0000256" key="2">
    <source>
        <dbReference type="ARBA" id="ARBA00007520"/>
    </source>
</evidence>
<dbReference type="Pfam" id="PF07690">
    <property type="entry name" value="MFS_1"/>
    <property type="match status" value="1"/>
</dbReference>
<evidence type="ECO:0000256" key="8">
    <source>
        <dbReference type="SAM" id="Phobius"/>
    </source>
</evidence>
<comment type="caution">
    <text evidence="10">The sequence shown here is derived from an EMBL/GenBank/DDBJ whole genome shotgun (WGS) entry which is preliminary data.</text>
</comment>
<feature type="transmembrane region" description="Helical" evidence="8">
    <location>
        <begin position="248"/>
        <end position="271"/>
    </location>
</feature>
<feature type="transmembrane region" description="Helical" evidence="8">
    <location>
        <begin position="387"/>
        <end position="409"/>
    </location>
</feature>
<feature type="transmembrane region" description="Helical" evidence="8">
    <location>
        <begin position="454"/>
        <end position="475"/>
    </location>
</feature>
<feature type="transmembrane region" description="Helical" evidence="8">
    <location>
        <begin position="119"/>
        <end position="138"/>
    </location>
</feature>
<feature type="transmembrane region" description="Helical" evidence="8">
    <location>
        <begin position="179"/>
        <end position="199"/>
    </location>
</feature>
<evidence type="ECO:0000256" key="4">
    <source>
        <dbReference type="ARBA" id="ARBA00022475"/>
    </source>
</evidence>
<dbReference type="PANTHER" id="PTHR23501">
    <property type="entry name" value="MAJOR FACILITATOR SUPERFAMILY"/>
    <property type="match status" value="1"/>
</dbReference>
<dbReference type="CDD" id="cd17502">
    <property type="entry name" value="MFS_Azr1_MDR_like"/>
    <property type="match status" value="1"/>
</dbReference>
<feature type="transmembrane region" description="Helical" evidence="8">
    <location>
        <begin position="313"/>
        <end position="331"/>
    </location>
</feature>
<comment type="similarity">
    <text evidence="2">Belongs to the major facilitator superfamily. TCR/Tet family.</text>
</comment>
<keyword evidence="6 8" id="KW-1133">Transmembrane helix</keyword>
<proteinExistence type="inferred from homology"/>
<dbReference type="AlphaFoldDB" id="A0A553K0Y6"/>
<evidence type="ECO:0000256" key="1">
    <source>
        <dbReference type="ARBA" id="ARBA00004651"/>
    </source>
</evidence>
<feature type="domain" description="Major facilitator superfamily (MFS) profile" evidence="9">
    <location>
        <begin position="1"/>
        <end position="478"/>
    </location>
</feature>
<accession>A0A553K0Y6</accession>
<dbReference type="Gene3D" id="1.20.1720.10">
    <property type="entry name" value="Multidrug resistance protein D"/>
    <property type="match status" value="1"/>
</dbReference>
<feature type="transmembrane region" description="Helical" evidence="8">
    <location>
        <begin position="58"/>
        <end position="82"/>
    </location>
</feature>
<evidence type="ECO:0000256" key="5">
    <source>
        <dbReference type="ARBA" id="ARBA00022692"/>
    </source>
</evidence>
<dbReference type="OrthoDB" id="7375466at2"/>
<dbReference type="PROSITE" id="PS00216">
    <property type="entry name" value="SUGAR_TRANSPORT_1"/>
    <property type="match status" value="1"/>
</dbReference>
<evidence type="ECO:0000313" key="11">
    <source>
        <dbReference type="Proteomes" id="UP000317638"/>
    </source>
</evidence>
<dbReference type="GO" id="GO:0005886">
    <property type="term" value="C:plasma membrane"/>
    <property type="evidence" value="ECO:0007669"/>
    <property type="project" value="UniProtKB-SubCell"/>
</dbReference>
<evidence type="ECO:0000256" key="6">
    <source>
        <dbReference type="ARBA" id="ARBA00022989"/>
    </source>
</evidence>
<dbReference type="EMBL" id="VKKG01000003">
    <property type="protein sequence ID" value="TRY18370.1"/>
    <property type="molecule type" value="Genomic_DNA"/>
</dbReference>